<evidence type="ECO:0000256" key="1">
    <source>
        <dbReference type="SAM" id="MobiDB-lite"/>
    </source>
</evidence>
<sequence length="81" mass="9301">MEVDTNTFFTIGHSTMTIAEFVDLLRESRVDFVVDVRTMPRSRTNRRQSNTVVTAGCELPCSKQRSGKISNQPRFQHRPKS</sequence>
<accession>A0ABY3BHG8</accession>
<reference evidence="2 3" key="1">
    <citation type="journal article" date="2019" name="Appl. Microbiol. Biotechnol.">
        <title>Differential efficiency of wild type rhizogenic strains for rol gene transformation of plants.</title>
        <authorList>
            <person name="Desmet S."/>
            <person name="De Keyser E."/>
            <person name="Van Vaerenbergh J."/>
            <person name="Baeyen S."/>
            <person name="Van Huylenbroeck J."/>
            <person name="Geelen D."/>
            <person name="Dhooghe E."/>
        </authorList>
    </citation>
    <scope>NUCLEOTIDE SEQUENCE [LARGE SCALE GENOMIC DNA]</scope>
    <source>
        <strain evidence="2 3">GBBC3283</strain>
    </source>
</reference>
<name>A0ABY3BHG8_9HYPH</name>
<dbReference type="Pfam" id="PF04343">
    <property type="entry name" value="DUF488"/>
    <property type="match status" value="1"/>
</dbReference>
<dbReference type="InterPro" id="IPR007438">
    <property type="entry name" value="DUF488"/>
</dbReference>
<dbReference type="EMBL" id="SGNZ01000022">
    <property type="protein sequence ID" value="TRA83595.1"/>
    <property type="molecule type" value="Genomic_DNA"/>
</dbReference>
<gene>
    <name evidence="2" type="ORF">EXN23_24950</name>
</gene>
<evidence type="ECO:0000313" key="3">
    <source>
        <dbReference type="Proteomes" id="UP000319481"/>
    </source>
</evidence>
<proteinExistence type="predicted"/>
<keyword evidence="3" id="KW-1185">Reference proteome</keyword>
<dbReference type="Proteomes" id="UP000319481">
    <property type="component" value="Unassembled WGS sequence"/>
</dbReference>
<organism evidence="2 3">
    <name type="scientific">Agrobacterium salinitolerans</name>
    <dbReference type="NCBI Taxonomy" id="1183413"/>
    <lineage>
        <taxon>Bacteria</taxon>
        <taxon>Pseudomonadati</taxon>
        <taxon>Pseudomonadota</taxon>
        <taxon>Alphaproteobacteria</taxon>
        <taxon>Hyphomicrobiales</taxon>
        <taxon>Rhizobiaceae</taxon>
        <taxon>Rhizobium/Agrobacterium group</taxon>
        <taxon>Agrobacterium</taxon>
    </lineage>
</organism>
<evidence type="ECO:0000313" key="2">
    <source>
        <dbReference type="EMBL" id="TRA83595.1"/>
    </source>
</evidence>
<feature type="region of interest" description="Disordered" evidence="1">
    <location>
        <begin position="62"/>
        <end position="81"/>
    </location>
</feature>
<feature type="compositionally biased region" description="Polar residues" evidence="1">
    <location>
        <begin position="63"/>
        <end position="74"/>
    </location>
</feature>
<comment type="caution">
    <text evidence="2">The sequence shown here is derived from an EMBL/GenBank/DDBJ whole genome shotgun (WGS) entry which is preliminary data.</text>
</comment>
<protein>
    <submittedName>
        <fullName evidence="2">DUF488 family protein</fullName>
    </submittedName>
</protein>